<evidence type="ECO:0000256" key="2">
    <source>
        <dbReference type="ARBA" id="ARBA00012417"/>
    </source>
</evidence>
<dbReference type="GO" id="GO:0005829">
    <property type="term" value="C:cytosol"/>
    <property type="evidence" value="ECO:0007669"/>
    <property type="project" value="TreeGrafter"/>
</dbReference>
<keyword evidence="9 18" id="KW-0378">Hydrolase</keyword>
<keyword evidence="10 18" id="KW-0269">Exonuclease</keyword>
<keyword evidence="6 18" id="KW-0235">DNA replication</keyword>
<dbReference type="Gene3D" id="3.30.420.10">
    <property type="entry name" value="Ribonuclease H-like superfamily/Ribonuclease H"/>
    <property type="match status" value="1"/>
</dbReference>
<name>A0A4P9UTG3_METBY</name>
<feature type="binding site" evidence="16">
    <location>
        <position position="9"/>
    </location>
    <ligand>
        <name>substrate</name>
    </ligand>
</feature>
<comment type="catalytic activity">
    <reaction evidence="14 18">
        <text>DNA(n) + a 2'-deoxyribonucleoside 5'-triphosphate = DNA(n+1) + diphosphate</text>
        <dbReference type="Rhea" id="RHEA:22508"/>
        <dbReference type="Rhea" id="RHEA-COMP:17339"/>
        <dbReference type="Rhea" id="RHEA-COMP:17340"/>
        <dbReference type="ChEBI" id="CHEBI:33019"/>
        <dbReference type="ChEBI" id="CHEBI:61560"/>
        <dbReference type="ChEBI" id="CHEBI:173112"/>
        <dbReference type="EC" id="2.7.7.7"/>
    </reaction>
</comment>
<dbReference type="AlphaFoldDB" id="A0A4P9UTG3"/>
<dbReference type="EMBL" id="CP035467">
    <property type="protein sequence ID" value="QCW84864.1"/>
    <property type="molecule type" value="Genomic_DNA"/>
</dbReference>
<evidence type="ECO:0000313" key="21">
    <source>
        <dbReference type="Proteomes" id="UP000305881"/>
    </source>
</evidence>
<protein>
    <recommendedName>
        <fullName evidence="3 18">DNA polymerase III subunit epsilon</fullName>
        <ecNumber evidence="2 18">2.7.7.7</ecNumber>
    </recommendedName>
</protein>
<dbReference type="CDD" id="cd06131">
    <property type="entry name" value="DNA_pol_III_epsilon_Ecoli_like"/>
    <property type="match status" value="1"/>
</dbReference>
<dbReference type="GO" id="GO:0045004">
    <property type="term" value="P:DNA replication proofreading"/>
    <property type="evidence" value="ECO:0007669"/>
    <property type="project" value="TreeGrafter"/>
</dbReference>
<comment type="cofactor">
    <cofactor evidence="1 18">
        <name>Mn(2+)</name>
        <dbReference type="ChEBI" id="CHEBI:29035"/>
    </cofactor>
</comment>
<evidence type="ECO:0000256" key="16">
    <source>
        <dbReference type="PIRSR" id="PIRSR606309-2"/>
    </source>
</evidence>
<evidence type="ECO:0000256" key="3">
    <source>
        <dbReference type="ARBA" id="ARBA00020352"/>
    </source>
</evidence>
<dbReference type="NCBIfam" id="TIGR01406">
    <property type="entry name" value="dnaQ_proteo"/>
    <property type="match status" value="1"/>
</dbReference>
<dbReference type="InterPro" id="IPR006054">
    <property type="entry name" value="DnaQ"/>
</dbReference>
<feature type="domain" description="Exonuclease" evidence="19">
    <location>
        <begin position="2"/>
        <end position="175"/>
    </location>
</feature>
<sequence length="234" mass="26047">MRQIVLDTETTGLNPQEGHRVIEIGCVELLNRRLSGRHFHVYINPEREIDAGAVEVHGITNEFLADKPLFSSIVEDFINFIRDAELIIHNAPFDVGFLNHEFGLLNNGTGIVENYSSVFDTLTFARKKHPGQRNSLDALCKRYGIDNSHRDLHGALLDAEILADVYLLMTGGQASLLDEENPREESAGGASIIVRLSSDRPRLKVIHCDVVEAAEHQKRLDAIEKAGGGCLWKN</sequence>
<comment type="cofactor">
    <cofactor evidence="17">
        <name>Mg(2+)</name>
        <dbReference type="ChEBI" id="CHEBI:18420"/>
    </cofactor>
    <cofactor evidence="17">
        <name>Mn(2+)</name>
        <dbReference type="ChEBI" id="CHEBI:29035"/>
    </cofactor>
    <text evidence="17">Binds 2 divalent metal cations. Magnesium or manganese.</text>
</comment>
<dbReference type="InterPro" id="IPR006309">
    <property type="entry name" value="DnaQ_proteo"/>
</dbReference>
<dbReference type="PANTHER" id="PTHR30231:SF41">
    <property type="entry name" value="DNA POLYMERASE III SUBUNIT EPSILON"/>
    <property type="match status" value="1"/>
</dbReference>
<dbReference type="SUPFAM" id="SSF53098">
    <property type="entry name" value="Ribonuclease H-like"/>
    <property type="match status" value="1"/>
</dbReference>
<feature type="binding site" evidence="16">
    <location>
        <position position="57"/>
    </location>
    <ligand>
        <name>substrate</name>
    </ligand>
</feature>
<dbReference type="GO" id="GO:0003887">
    <property type="term" value="F:DNA-directed DNA polymerase activity"/>
    <property type="evidence" value="ECO:0007669"/>
    <property type="project" value="UniProtKB-KW"/>
</dbReference>
<dbReference type="NCBIfam" id="NF004316">
    <property type="entry name" value="PRK05711.1"/>
    <property type="match status" value="1"/>
</dbReference>
<dbReference type="OrthoDB" id="9804290at2"/>
<evidence type="ECO:0000256" key="4">
    <source>
        <dbReference type="ARBA" id="ARBA00022679"/>
    </source>
</evidence>
<dbReference type="GO" id="GO:0046872">
    <property type="term" value="F:metal ion binding"/>
    <property type="evidence" value="ECO:0007669"/>
    <property type="project" value="UniProtKB-KW"/>
</dbReference>
<keyword evidence="21" id="KW-1185">Reference proteome</keyword>
<keyword evidence="5 18" id="KW-0548">Nucleotidyltransferase</keyword>
<keyword evidence="11 17" id="KW-0460">Magnesium</keyword>
<dbReference type="GO" id="GO:0008408">
    <property type="term" value="F:3'-5' exonuclease activity"/>
    <property type="evidence" value="ECO:0007669"/>
    <property type="project" value="TreeGrafter"/>
</dbReference>
<proteinExistence type="predicted"/>
<evidence type="ECO:0000256" key="1">
    <source>
        <dbReference type="ARBA" id="ARBA00001936"/>
    </source>
</evidence>
<evidence type="ECO:0000313" key="20">
    <source>
        <dbReference type="EMBL" id="QCW84864.1"/>
    </source>
</evidence>
<dbReference type="Proteomes" id="UP000305881">
    <property type="component" value="Chromosome"/>
</dbReference>
<dbReference type="KEGG" id="mbur:EQU24_15035"/>
<comment type="subunit">
    <text evidence="18">DNA polymerase III contains a core (composed of alpha, epsilon and theta chains) that associates with a tau subunit. This core dimerizes to form the POLIII' complex. PolIII' associates with the gamma complex (composed of gamma, delta, delta', psi and chi chains) and with the beta chain to form the complete DNA polymerase III complex.</text>
</comment>
<dbReference type="InterPro" id="IPR036397">
    <property type="entry name" value="RNaseH_sf"/>
</dbReference>
<evidence type="ECO:0000256" key="7">
    <source>
        <dbReference type="ARBA" id="ARBA00022722"/>
    </source>
</evidence>
<feature type="binding site" evidence="16">
    <location>
        <position position="7"/>
    </location>
    <ligand>
        <name>substrate</name>
    </ligand>
</feature>
<evidence type="ECO:0000256" key="6">
    <source>
        <dbReference type="ARBA" id="ARBA00022705"/>
    </source>
</evidence>
<evidence type="ECO:0000256" key="18">
    <source>
        <dbReference type="RuleBase" id="RU364087"/>
    </source>
</evidence>
<feature type="binding site" evidence="17">
    <location>
        <position position="7"/>
    </location>
    <ligand>
        <name>a divalent metal cation</name>
        <dbReference type="ChEBI" id="CHEBI:60240"/>
        <label>1</label>
        <note>catalytic</note>
    </ligand>
</feature>
<keyword evidence="12 18" id="KW-0239">DNA-directed DNA polymerase</keyword>
<reference evidence="21" key="1">
    <citation type="journal article" date="2019" name="J. Bacteriol.">
        <title>A Mutagenic Screen Identifies a TonB-Dependent Receptor Required for the Lanthanide Metal Switch in the Type I Methanotroph 'Methylotuvimicrobium buryatense' 5GB1C.</title>
        <authorList>
            <person name="Groom J.D."/>
            <person name="Ford S.M."/>
            <person name="Pesesky M.W."/>
            <person name="Lidstrom M.E."/>
        </authorList>
    </citation>
    <scope>NUCLEOTIDE SEQUENCE [LARGE SCALE GENOMIC DNA]</scope>
    <source>
        <strain evidence="21">5GB1C</strain>
    </source>
</reference>
<evidence type="ECO:0000256" key="11">
    <source>
        <dbReference type="ARBA" id="ARBA00022842"/>
    </source>
</evidence>
<dbReference type="InterPro" id="IPR013520">
    <property type="entry name" value="Ribonucl_H"/>
</dbReference>
<evidence type="ECO:0000256" key="17">
    <source>
        <dbReference type="PIRSR" id="PIRSR606309-3"/>
    </source>
</evidence>
<dbReference type="SMART" id="SM00479">
    <property type="entry name" value="EXOIII"/>
    <property type="match status" value="1"/>
</dbReference>
<feature type="binding site" evidence="17">
    <location>
        <position position="158"/>
    </location>
    <ligand>
        <name>a divalent metal cation</name>
        <dbReference type="ChEBI" id="CHEBI:60240"/>
        <label>1</label>
        <note>catalytic</note>
    </ligand>
</feature>
<accession>A0A4P9UTG3</accession>
<dbReference type="InterPro" id="IPR012337">
    <property type="entry name" value="RNaseH-like_sf"/>
</dbReference>
<feature type="binding site" evidence="17">
    <location>
        <position position="9"/>
    </location>
    <ligand>
        <name>a divalent metal cation</name>
        <dbReference type="ChEBI" id="CHEBI:60240"/>
        <label>1</label>
        <note>catalytic</note>
    </ligand>
</feature>
<keyword evidence="8 17" id="KW-0479">Metal-binding</keyword>
<dbReference type="GO" id="GO:0003677">
    <property type="term" value="F:DNA binding"/>
    <property type="evidence" value="ECO:0007669"/>
    <property type="project" value="InterPro"/>
</dbReference>
<evidence type="ECO:0000256" key="14">
    <source>
        <dbReference type="ARBA" id="ARBA00049244"/>
    </source>
</evidence>
<keyword evidence="13 17" id="KW-0464">Manganese</keyword>
<evidence type="ECO:0000256" key="15">
    <source>
        <dbReference type="PIRSR" id="PIRSR606309-1"/>
    </source>
</evidence>
<evidence type="ECO:0000259" key="19">
    <source>
        <dbReference type="SMART" id="SM00479"/>
    </source>
</evidence>
<keyword evidence="7 18" id="KW-0540">Nuclease</keyword>
<evidence type="ECO:0000256" key="9">
    <source>
        <dbReference type="ARBA" id="ARBA00022801"/>
    </source>
</evidence>
<evidence type="ECO:0000256" key="8">
    <source>
        <dbReference type="ARBA" id="ARBA00022723"/>
    </source>
</evidence>
<evidence type="ECO:0000256" key="10">
    <source>
        <dbReference type="ARBA" id="ARBA00022839"/>
    </source>
</evidence>
<dbReference type="EC" id="2.7.7.7" evidence="2 18"/>
<evidence type="ECO:0000256" key="13">
    <source>
        <dbReference type="ARBA" id="ARBA00023211"/>
    </source>
</evidence>
<dbReference type="STRING" id="675511.GCA_000341735_00043"/>
<dbReference type="Pfam" id="PF00929">
    <property type="entry name" value="RNase_T"/>
    <property type="match status" value="1"/>
</dbReference>
<gene>
    <name evidence="18" type="primary">dnaQ</name>
    <name evidence="20" type="ORF">EQU24_15035</name>
</gene>
<evidence type="ECO:0000256" key="12">
    <source>
        <dbReference type="ARBA" id="ARBA00022932"/>
    </source>
</evidence>
<keyword evidence="4 18" id="KW-0808">Transferase</keyword>
<dbReference type="NCBIfam" id="TIGR00573">
    <property type="entry name" value="dnaq"/>
    <property type="match status" value="1"/>
</dbReference>
<feature type="active site" description="Proton acceptor" evidence="15">
    <location>
        <position position="153"/>
    </location>
</feature>
<organism evidence="20 21">
    <name type="scientific">Methylotuvimicrobium buryatense</name>
    <name type="common">Methylomicrobium buryatense</name>
    <dbReference type="NCBI Taxonomy" id="95641"/>
    <lineage>
        <taxon>Bacteria</taxon>
        <taxon>Pseudomonadati</taxon>
        <taxon>Pseudomonadota</taxon>
        <taxon>Gammaproteobacteria</taxon>
        <taxon>Methylococcales</taxon>
        <taxon>Methylococcaceae</taxon>
        <taxon>Methylotuvimicrobium</taxon>
    </lineage>
</organism>
<comment type="function">
    <text evidence="18">DNA polymerase III is a complex, multichain enzyme responsible for most of the replicative synthesis in bacteria. The epsilon subunit contain the editing function and is a proofreading 3'-5' exonuclease.</text>
</comment>
<dbReference type="FunFam" id="3.30.420.10:FF:000012">
    <property type="entry name" value="DNA polymerase III subunit epsilon"/>
    <property type="match status" value="1"/>
</dbReference>
<evidence type="ECO:0000256" key="5">
    <source>
        <dbReference type="ARBA" id="ARBA00022695"/>
    </source>
</evidence>
<feature type="binding site" evidence="16">
    <location>
        <position position="158"/>
    </location>
    <ligand>
        <name>substrate</name>
    </ligand>
</feature>
<dbReference type="PANTHER" id="PTHR30231">
    <property type="entry name" value="DNA POLYMERASE III SUBUNIT EPSILON"/>
    <property type="match status" value="1"/>
</dbReference>